<dbReference type="Proteomes" id="UP001156627">
    <property type="component" value="Unassembled WGS sequence"/>
</dbReference>
<accession>A0ABQ5X8T8</accession>
<dbReference type="EMBL" id="BSOA01000014">
    <property type="protein sequence ID" value="GLQ88049.1"/>
    <property type="molecule type" value="Genomic_DNA"/>
</dbReference>
<proteinExistence type="predicted"/>
<organism evidence="1 2">
    <name type="scientific">Dyella flagellata</name>
    <dbReference type="NCBI Taxonomy" id="1867833"/>
    <lineage>
        <taxon>Bacteria</taxon>
        <taxon>Pseudomonadati</taxon>
        <taxon>Pseudomonadota</taxon>
        <taxon>Gammaproteobacteria</taxon>
        <taxon>Lysobacterales</taxon>
        <taxon>Rhodanobacteraceae</taxon>
        <taxon>Dyella</taxon>
    </lineage>
</organism>
<evidence type="ECO:0008006" key="3">
    <source>
        <dbReference type="Google" id="ProtNLM"/>
    </source>
</evidence>
<dbReference type="RefSeq" id="WP_284331496.1">
    <property type="nucleotide sequence ID" value="NZ_BSOA01000014.1"/>
</dbReference>
<name>A0ABQ5X8T8_9GAMM</name>
<sequence>MFKIVSSLADAYSDMPCEDVLGFSRRGDTLTAWAIDGASTLTRAAFTTFHDMSDSRWFATELSDYLQASTARFPFDPCSMGAALREIQAKYLGLARRRPQWSFPVAACIIAELTPLNGWMEVAIHSYADCFVLFRQSNVGPGAGVLHCDHNVPPLKWKPCSGFQGQQLKRLRLRRVQQWRNIGTTALTINPESAGNYRCHHVRLKPPTHALIGTDGLARLWKEYGILDTDSAMDHLIGRGLASLIEKLRGYESSRSSTESGRKVRDDAAGLHIYCGL</sequence>
<evidence type="ECO:0000313" key="2">
    <source>
        <dbReference type="Proteomes" id="UP001156627"/>
    </source>
</evidence>
<comment type="caution">
    <text evidence="1">The sequence shown here is derived from an EMBL/GenBank/DDBJ whole genome shotgun (WGS) entry which is preliminary data.</text>
</comment>
<reference evidence="2" key="1">
    <citation type="journal article" date="2019" name="Int. J. Syst. Evol. Microbiol.">
        <title>The Global Catalogue of Microorganisms (GCM) 10K type strain sequencing project: providing services to taxonomists for standard genome sequencing and annotation.</title>
        <authorList>
            <consortium name="The Broad Institute Genomics Platform"/>
            <consortium name="The Broad Institute Genome Sequencing Center for Infectious Disease"/>
            <person name="Wu L."/>
            <person name="Ma J."/>
        </authorList>
    </citation>
    <scope>NUCLEOTIDE SEQUENCE [LARGE SCALE GENOMIC DNA]</scope>
    <source>
        <strain evidence="2">NBRC 111981</strain>
    </source>
</reference>
<protein>
    <recommendedName>
        <fullName evidence="3">Protein phosphatase 2C</fullName>
    </recommendedName>
</protein>
<evidence type="ECO:0000313" key="1">
    <source>
        <dbReference type="EMBL" id="GLQ88049.1"/>
    </source>
</evidence>
<gene>
    <name evidence="1" type="ORF">GCM10007898_16180</name>
</gene>
<keyword evidence="2" id="KW-1185">Reference proteome</keyword>